<keyword evidence="5" id="KW-0949">S-adenosyl-L-methionine</keyword>
<reference evidence="8 9" key="1">
    <citation type="submission" date="2018-06" db="EMBL/GenBank/DDBJ databases">
        <title>Genomic Encyclopedia of Archaeal and Bacterial Type Strains, Phase II (KMG-II): from individual species to whole genera.</title>
        <authorList>
            <person name="Goeker M."/>
        </authorList>
    </citation>
    <scope>NUCLEOTIDE SEQUENCE [LARGE SCALE GENOMIC DNA]</scope>
    <source>
        <strain evidence="8 9">DSM 23446</strain>
    </source>
</reference>
<sequence length="880" mass="102476">MITIDKMTYISSIHSQLTSHTTVDNPKDLVLNFAKHLGWNPSYFIEPSANEKSNGYLVIEHGLENSAIISFLTKRNEELTSREEENLLAISYNNLVGWHITIDDRYINYYFILNKQNRQVESKKIEIGNEEEALKVSTFYEVIKRKPNSNIRALDDVLIENISNWKRIISAELNNSIDLVTLSYLFNGTIFLRSIEDSKKRANEIDSHTNILLDILSLNKDINISNIFEIAQEKLSIKIPEHIVPKDKVKLFNRLDNSILKRYFYSFYENEYNRFRYDFSIMTKQALSRIYQKYVSILSVVQSNNQGNLFTPIPIEKINKDNGAYYTPEYIARFFSKYICKRFTDGEFDNLKILEPSVGSGIFLRTLLETEIEERISKKSNFNIDKLFNNVTGIDLDPNACLATNLSLTLLHYIFNKTFAQPDIITGDSLTILQEKIKKKENFDIVISNPPYINQDNKSEEETNKNKIILEGLNNGKIDTYQAFIKLSVDILNPNGLGLFVLPHNFLTAKSSKKLRNYLLDHCYIELVADLSTINVFDKVGTYTMLLIFRKKDHLKSLNTYTWLLKCRTSVGEALNQLLIENETNQRQYQIYKAENYFNIDEEWYILNKPEFDLLNKLKSNKNIDTFLKVNQGIITGNDEVFIRNSNSIDNKEKDIYKTFLPDKEIERFTISKKSQKVLFYPYTNNIIITKENLQDKFPKSWEYMQTQKKKIYTESTDVKKEKRVWWSLHRPRRSEYINAPKIVCPYISISPKFALDLEGKFATSRSPYFILKEENLDPDLLFYFLGILNSVPCYWALSLQAHKQSSGYNIFHLNLLGKTPVPDPTLTENSSLVSKMILLVKKRIIEKNELKKLDLESEINLTASDLYKLNPTELELLGL</sequence>
<name>A0A327PM31_9BACT</name>
<dbReference type="PROSITE" id="PS00092">
    <property type="entry name" value="N6_MTASE"/>
    <property type="match status" value="1"/>
</dbReference>
<dbReference type="Pfam" id="PF07669">
    <property type="entry name" value="Eco57I"/>
    <property type="match status" value="1"/>
</dbReference>
<dbReference type="Proteomes" id="UP000249610">
    <property type="component" value="Unassembled WGS sequence"/>
</dbReference>
<keyword evidence="3 8" id="KW-0489">Methyltransferase</keyword>
<accession>A0A327PM31</accession>
<comment type="caution">
    <text evidence="8">The sequence shown here is derived from an EMBL/GenBank/DDBJ whole genome shotgun (WGS) entry which is preliminary data.</text>
</comment>
<evidence type="ECO:0000313" key="9">
    <source>
        <dbReference type="Proteomes" id="UP000249610"/>
    </source>
</evidence>
<dbReference type="AlphaFoldDB" id="A0A327PM31"/>
<keyword evidence="9" id="KW-1185">Reference proteome</keyword>
<dbReference type="PANTHER" id="PTHR33841:SF5">
    <property type="entry name" value="DNA METHYLASE (MODIFICATION METHYLASE) (METHYLTRANSFERASE)-RELATED"/>
    <property type="match status" value="1"/>
</dbReference>
<evidence type="ECO:0000256" key="1">
    <source>
        <dbReference type="ARBA" id="ARBA00006594"/>
    </source>
</evidence>
<dbReference type="EC" id="2.1.1.72" evidence="2"/>
<dbReference type="InterPro" id="IPR029063">
    <property type="entry name" value="SAM-dependent_MTases_sf"/>
</dbReference>
<dbReference type="EMBL" id="QLLK01000003">
    <property type="protein sequence ID" value="RAI92212.1"/>
    <property type="molecule type" value="Genomic_DNA"/>
</dbReference>
<gene>
    <name evidence="8" type="ORF">LV83_01441</name>
</gene>
<evidence type="ECO:0000259" key="7">
    <source>
        <dbReference type="Pfam" id="PF07669"/>
    </source>
</evidence>
<protein>
    <recommendedName>
        <fullName evidence="2">site-specific DNA-methyltransferase (adenine-specific)</fullName>
        <ecNumber evidence="2">2.1.1.72</ecNumber>
    </recommendedName>
</protein>
<comment type="catalytic activity">
    <reaction evidence="6">
        <text>a 2'-deoxyadenosine in DNA + S-adenosyl-L-methionine = an N(6)-methyl-2'-deoxyadenosine in DNA + S-adenosyl-L-homocysteine + H(+)</text>
        <dbReference type="Rhea" id="RHEA:15197"/>
        <dbReference type="Rhea" id="RHEA-COMP:12418"/>
        <dbReference type="Rhea" id="RHEA-COMP:12419"/>
        <dbReference type="ChEBI" id="CHEBI:15378"/>
        <dbReference type="ChEBI" id="CHEBI:57856"/>
        <dbReference type="ChEBI" id="CHEBI:59789"/>
        <dbReference type="ChEBI" id="CHEBI:90615"/>
        <dbReference type="ChEBI" id="CHEBI:90616"/>
        <dbReference type="EC" id="2.1.1.72"/>
    </reaction>
</comment>
<feature type="domain" description="Type II methyltransferase M.TaqI-like" evidence="7">
    <location>
        <begin position="389"/>
        <end position="537"/>
    </location>
</feature>
<dbReference type="CDD" id="cd02440">
    <property type="entry name" value="AdoMet_MTases"/>
    <property type="match status" value="1"/>
</dbReference>
<comment type="similarity">
    <text evidence="1">Belongs to the N(4)/N(6)-methyltransferase family.</text>
</comment>
<evidence type="ECO:0000313" key="8">
    <source>
        <dbReference type="EMBL" id="RAI92212.1"/>
    </source>
</evidence>
<dbReference type="SUPFAM" id="SSF53335">
    <property type="entry name" value="S-adenosyl-L-methionine-dependent methyltransferases"/>
    <property type="match status" value="1"/>
</dbReference>
<evidence type="ECO:0000256" key="2">
    <source>
        <dbReference type="ARBA" id="ARBA00011900"/>
    </source>
</evidence>
<evidence type="ECO:0000256" key="6">
    <source>
        <dbReference type="ARBA" id="ARBA00047942"/>
    </source>
</evidence>
<evidence type="ECO:0000256" key="3">
    <source>
        <dbReference type="ARBA" id="ARBA00022603"/>
    </source>
</evidence>
<dbReference type="GO" id="GO:0032259">
    <property type="term" value="P:methylation"/>
    <property type="evidence" value="ECO:0007669"/>
    <property type="project" value="UniProtKB-KW"/>
</dbReference>
<dbReference type="PRINTS" id="PR00507">
    <property type="entry name" value="N12N6MTFRASE"/>
</dbReference>
<organism evidence="8 9">
    <name type="scientific">Algoriphagus yeomjeoni</name>
    <dbReference type="NCBI Taxonomy" id="291403"/>
    <lineage>
        <taxon>Bacteria</taxon>
        <taxon>Pseudomonadati</taxon>
        <taxon>Bacteroidota</taxon>
        <taxon>Cytophagia</taxon>
        <taxon>Cytophagales</taxon>
        <taxon>Cyclobacteriaceae</taxon>
        <taxon>Algoriphagus</taxon>
    </lineage>
</organism>
<dbReference type="GO" id="GO:0003676">
    <property type="term" value="F:nucleic acid binding"/>
    <property type="evidence" value="ECO:0007669"/>
    <property type="project" value="InterPro"/>
</dbReference>
<dbReference type="GO" id="GO:0006304">
    <property type="term" value="P:DNA modification"/>
    <property type="evidence" value="ECO:0007669"/>
    <property type="project" value="InterPro"/>
</dbReference>
<evidence type="ECO:0000256" key="4">
    <source>
        <dbReference type="ARBA" id="ARBA00022679"/>
    </source>
</evidence>
<keyword evidence="4" id="KW-0808">Transferase</keyword>
<dbReference type="InterPro" id="IPR011639">
    <property type="entry name" value="MethylTrfase_TaqI-like_dom"/>
</dbReference>
<dbReference type="GO" id="GO:0009007">
    <property type="term" value="F:site-specific DNA-methyltransferase (adenine-specific) activity"/>
    <property type="evidence" value="ECO:0007669"/>
    <property type="project" value="UniProtKB-EC"/>
</dbReference>
<dbReference type="PANTHER" id="PTHR33841">
    <property type="entry name" value="DNA METHYLTRANSFERASE YEEA-RELATED"/>
    <property type="match status" value="1"/>
</dbReference>
<dbReference type="InterPro" id="IPR050953">
    <property type="entry name" value="N4_N6_ade-DNA_methylase"/>
</dbReference>
<proteinExistence type="inferred from homology"/>
<dbReference type="InterPro" id="IPR002052">
    <property type="entry name" value="DNA_methylase_N6_adenine_CS"/>
</dbReference>
<evidence type="ECO:0000256" key="5">
    <source>
        <dbReference type="ARBA" id="ARBA00022691"/>
    </source>
</evidence>
<dbReference type="Gene3D" id="3.40.50.150">
    <property type="entry name" value="Vaccinia Virus protein VP39"/>
    <property type="match status" value="1"/>
</dbReference>